<accession>A0ABS7ZIV5</accession>
<keyword evidence="1 4" id="KW-0378">Hydrolase</keyword>
<feature type="domain" description="Xaa-Pro dipeptidyl-peptidase C-terminal" evidence="3">
    <location>
        <begin position="291"/>
        <end position="571"/>
    </location>
</feature>
<dbReference type="GO" id="GO:0016787">
    <property type="term" value="F:hydrolase activity"/>
    <property type="evidence" value="ECO:0007669"/>
    <property type="project" value="UniProtKB-KW"/>
</dbReference>
<evidence type="ECO:0000313" key="4">
    <source>
        <dbReference type="EMBL" id="MCA5894853.1"/>
    </source>
</evidence>
<comment type="caution">
    <text evidence="4">The sequence shown here is derived from an EMBL/GenBank/DDBJ whole genome shotgun (WGS) entry which is preliminary data.</text>
</comment>
<dbReference type="InterPro" id="IPR050585">
    <property type="entry name" value="Xaa-Pro_dipeptidyl-ppase/CocE"/>
</dbReference>
<evidence type="ECO:0000256" key="1">
    <source>
        <dbReference type="ARBA" id="ARBA00022801"/>
    </source>
</evidence>
<dbReference type="EMBL" id="JAIXCQ010000013">
    <property type="protein sequence ID" value="MCA5894853.1"/>
    <property type="molecule type" value="Genomic_DNA"/>
</dbReference>
<dbReference type="SUPFAM" id="SSF49785">
    <property type="entry name" value="Galactose-binding domain-like"/>
    <property type="match status" value="1"/>
</dbReference>
<dbReference type="RefSeq" id="WP_225566584.1">
    <property type="nucleotide sequence ID" value="NZ_JAIXCQ010000013.1"/>
</dbReference>
<reference evidence="4 5" key="1">
    <citation type="submission" date="2021-09" db="EMBL/GenBank/DDBJ databases">
        <title>Isoptericola luteus sp. nov., a novel bacterium isolated from Harbin, the capital city of Heilongjiang province.</title>
        <authorList>
            <person name="Li J."/>
        </authorList>
    </citation>
    <scope>NUCLEOTIDE SEQUENCE [LARGE SCALE GENOMIC DNA]</scope>
    <source>
        <strain evidence="4 5">NEAU-Y5</strain>
    </source>
</reference>
<dbReference type="PANTHER" id="PTHR43056">
    <property type="entry name" value="PEPTIDASE S9 PROLYL OLIGOPEPTIDASE"/>
    <property type="match status" value="1"/>
</dbReference>
<dbReference type="Pfam" id="PF08530">
    <property type="entry name" value="PepX_C"/>
    <property type="match status" value="1"/>
</dbReference>
<dbReference type="InterPro" id="IPR029058">
    <property type="entry name" value="AB_hydrolase_fold"/>
</dbReference>
<dbReference type="NCBIfam" id="TIGR00976">
    <property type="entry name" value="CocE_NonD"/>
    <property type="match status" value="1"/>
</dbReference>
<dbReference type="Proteomes" id="UP001319870">
    <property type="component" value="Unassembled WGS sequence"/>
</dbReference>
<dbReference type="PANTHER" id="PTHR43056:SF10">
    <property type="entry name" value="COCE_NOND FAMILY, PUTATIVE (AFU_ORTHOLOGUE AFUA_7G00600)-RELATED"/>
    <property type="match status" value="1"/>
</dbReference>
<dbReference type="Gene3D" id="2.60.120.260">
    <property type="entry name" value="Galactose-binding domain-like"/>
    <property type="match status" value="1"/>
</dbReference>
<protein>
    <submittedName>
        <fullName evidence="4">CocE/NonD family hydrolase</fullName>
    </submittedName>
</protein>
<dbReference type="SUPFAM" id="SSF53474">
    <property type="entry name" value="alpha/beta-Hydrolases"/>
    <property type="match status" value="1"/>
</dbReference>
<sequence length="701" mass="78189">MRTVTELPHETETVENLFIPLRDGQRVAARMWAPVDAATHPVPAIVEYIPYRKRDATRGRDAFNHPYIAGHGYACLRVDLRGSGDSDGVMVDEYRPQEIQDAEDVIAWLADQPWCDGNVGMMGISWGGFNSLQVAAAAPPALKAIVSASATDDLYVDNMHYMGGCLLADNLSEATVMFAFNSLPPDPAVVGDRWRSMWHERLEGSGLWLDTWLRHQRRDDYWKPASVCEDYSRVKCPVMAVGGWADGYTNAIFRLLEHLDVPRKGLIGPWGHRYPHLGVPGPAIGFLQELVRWWDHWLKGVDTGLQEEPMLRAWMQDSVRPSASYEDRPGRWVAEPSWPAPGVEDVEYRFTPHHLSPAAGVSVEPDGVVEGVGGDDDGGSENGGAREQRVSLLSPLSVGMFAGKWASYSAVPDLPYDQREEDGGALVFETEPLAEPLELLGLPRVALEVSADRPVAQLAVRLSDVAPDGEATRVTYGVLNLTHRDGSENPQPLEPGRTYPVTVQLNGIAQSLPAGHRLRVSISTSYWPLIWPAPEPATVTITTGRSALHLPVRRPRPEDERLRPFGPPEAAEEDETTALATGEHSWRVTRDLATDVSTLEIVNDQGTFRIEDTGTVIHRDTREWYSFRWNDVTSARGETRTVRRLENGDWRVEVVTRTVLTCTSTEFLINAQLDAYELDEEQGHPRVYSQNWQRRIDRDLA</sequence>
<dbReference type="InterPro" id="IPR005674">
    <property type="entry name" value="CocE/Ser_esterase"/>
</dbReference>
<dbReference type="SMART" id="SM00939">
    <property type="entry name" value="PepX_C"/>
    <property type="match status" value="1"/>
</dbReference>
<organism evidence="4 5">
    <name type="scientific">Isoptericola luteus</name>
    <dbReference type="NCBI Taxonomy" id="2879484"/>
    <lineage>
        <taxon>Bacteria</taxon>
        <taxon>Bacillati</taxon>
        <taxon>Actinomycetota</taxon>
        <taxon>Actinomycetes</taxon>
        <taxon>Micrococcales</taxon>
        <taxon>Promicromonosporaceae</taxon>
        <taxon>Isoptericola</taxon>
    </lineage>
</organism>
<evidence type="ECO:0000256" key="2">
    <source>
        <dbReference type="SAM" id="MobiDB-lite"/>
    </source>
</evidence>
<feature type="region of interest" description="Disordered" evidence="2">
    <location>
        <begin position="553"/>
        <end position="583"/>
    </location>
</feature>
<dbReference type="InterPro" id="IPR008979">
    <property type="entry name" value="Galactose-bd-like_sf"/>
</dbReference>
<gene>
    <name evidence="4" type="ORF">LEP48_16065</name>
</gene>
<dbReference type="Gene3D" id="3.40.50.1820">
    <property type="entry name" value="alpha/beta hydrolase"/>
    <property type="match status" value="1"/>
</dbReference>
<dbReference type="Pfam" id="PF02129">
    <property type="entry name" value="Peptidase_S15"/>
    <property type="match status" value="1"/>
</dbReference>
<proteinExistence type="predicted"/>
<evidence type="ECO:0000259" key="3">
    <source>
        <dbReference type="SMART" id="SM00939"/>
    </source>
</evidence>
<evidence type="ECO:0000313" key="5">
    <source>
        <dbReference type="Proteomes" id="UP001319870"/>
    </source>
</evidence>
<dbReference type="InterPro" id="IPR000383">
    <property type="entry name" value="Xaa-Pro-like_dom"/>
</dbReference>
<keyword evidence="5" id="KW-1185">Reference proteome</keyword>
<name>A0ABS7ZIV5_9MICO</name>
<dbReference type="InterPro" id="IPR013736">
    <property type="entry name" value="Xaa-Pro_dipept_C"/>
</dbReference>